<gene>
    <name evidence="3" type="ORF">V6242_13850</name>
</gene>
<feature type="transmembrane region" description="Helical" evidence="2">
    <location>
        <begin position="16"/>
        <end position="36"/>
    </location>
</feature>
<protein>
    <submittedName>
        <fullName evidence="3">Uncharacterized protein</fullName>
    </submittedName>
</protein>
<keyword evidence="2" id="KW-0472">Membrane</keyword>
<evidence type="ECO:0000313" key="4">
    <source>
        <dbReference type="Proteomes" id="UP001379949"/>
    </source>
</evidence>
<sequence>MKDVVDAINSRIRSPYFGYAVLAFIAFNWRGIFLLLVSTGSPAERLKFFDTETSFWSLAVFPLIVGALVAASTHWLRYVFLLVARKPLELIENSNLEAEHRKFIRQSELEKVRTDLAAKRESELIDRAKRDESIAEISDESKKKELEKEIKKIRSERDIKLSDKASELLLAAASEENGTIMTPKTLGGQSIQAGRKSFGKDSKRDYSAYEFALKELVASGYVQPVGHKGEIYELTHEGWSLADAL</sequence>
<keyword evidence="2" id="KW-0812">Transmembrane</keyword>
<dbReference type="EMBL" id="JBAKAR010000012">
    <property type="protein sequence ID" value="MEL0614235.1"/>
    <property type="molecule type" value="Genomic_DNA"/>
</dbReference>
<keyword evidence="1" id="KW-0175">Coiled coil</keyword>
<accession>A0ABU9G926</accession>
<dbReference type="RefSeq" id="WP_341567777.1">
    <property type="nucleotide sequence ID" value="NZ_JBAKAR010000012.1"/>
</dbReference>
<proteinExistence type="predicted"/>
<reference evidence="3 4" key="1">
    <citation type="submission" date="2024-02" db="EMBL/GenBank/DDBJ databases">
        <title>Bacteria isolated from the canopy kelp, Nereocystis luetkeana.</title>
        <authorList>
            <person name="Pfister C.A."/>
            <person name="Younker I.T."/>
            <person name="Light S.H."/>
        </authorList>
    </citation>
    <scope>NUCLEOTIDE SEQUENCE [LARGE SCALE GENOMIC DNA]</scope>
    <source>
        <strain evidence="3 4">TI.4.07</strain>
    </source>
</reference>
<comment type="caution">
    <text evidence="3">The sequence shown here is derived from an EMBL/GenBank/DDBJ whole genome shotgun (WGS) entry which is preliminary data.</text>
</comment>
<name>A0ABU9G926_9GAMM</name>
<keyword evidence="4" id="KW-1185">Reference proteome</keyword>
<evidence type="ECO:0000313" key="3">
    <source>
        <dbReference type="EMBL" id="MEL0614235.1"/>
    </source>
</evidence>
<organism evidence="3 4">
    <name type="scientific">Marinomonas arenicola</name>
    <dbReference type="NCBI Taxonomy" id="569601"/>
    <lineage>
        <taxon>Bacteria</taxon>
        <taxon>Pseudomonadati</taxon>
        <taxon>Pseudomonadota</taxon>
        <taxon>Gammaproteobacteria</taxon>
        <taxon>Oceanospirillales</taxon>
        <taxon>Oceanospirillaceae</taxon>
        <taxon>Marinomonas</taxon>
    </lineage>
</organism>
<keyword evidence="2" id="KW-1133">Transmembrane helix</keyword>
<dbReference type="Proteomes" id="UP001379949">
    <property type="component" value="Unassembled WGS sequence"/>
</dbReference>
<feature type="coiled-coil region" evidence="1">
    <location>
        <begin position="136"/>
        <end position="163"/>
    </location>
</feature>
<evidence type="ECO:0000256" key="1">
    <source>
        <dbReference type="SAM" id="Coils"/>
    </source>
</evidence>
<evidence type="ECO:0000256" key="2">
    <source>
        <dbReference type="SAM" id="Phobius"/>
    </source>
</evidence>
<feature type="transmembrane region" description="Helical" evidence="2">
    <location>
        <begin position="56"/>
        <end position="76"/>
    </location>
</feature>